<feature type="transmembrane region" description="Helical" evidence="1">
    <location>
        <begin position="336"/>
        <end position="352"/>
    </location>
</feature>
<proteinExistence type="predicted"/>
<dbReference type="eggNOG" id="ENOG502Z7XV">
    <property type="taxonomic scope" value="Bacteria"/>
</dbReference>
<keyword evidence="1" id="KW-0812">Transmembrane</keyword>
<sequence>MGRNIRARALMVGIVFGLLICLATPYHNIYLMGTLLGGGHFPLAPFFIFAWLMVLISATARVLRRPPLLTGLELLCAWAIMVVVSGIPYTGLLRTFLVNITAPFQFATTGNRWDEVLHPIMPKGLYPQDPTAVEILWNGLDRGFDMGWWEILSNIPWQAWITPLSWWAVFILLSYLTMLCTVNILSRQWIANERMNFPLLRLPQFMEEVMDQQRLGNFLTDRYLVLGLLVPTLLHTINGLNFYHPQVPAIPTLIPIGPYFPPTGLFAGFAKLRIYFYPAFIGFAFLAARQISLSFWFFYLFGSFIFGILALIGLSVPPAALGVSFGPTLAFPEETQMIGACVVFFLFILWLARFHLAQVLKAAFVPGGEPPRETEWLSLRWSFWGLMLGGCGLVAWCVYFGMGLPMALLVLLAFYMMTIVATRVICQGGIPYFTLTAAPLDAILAFMGSKLFTAQGLLLAAVSQKVLYADLRESLMPSLLHASKVSEQTSRKRLMLLGIVLVILLGLVASFAAMLVLAHRYGMRELNLEWSTTTTVSVYENVQRLLEVPSDARPFVMLFAAIGAAVMLGLIVCYQRFYWWPLHPLGYLATYSSAMRILWFSFFIGWAVNELVLRYGGMGLHRRVRLFFFGLILGDFLMGGIFAALGVWTGSSYMTMPD</sequence>
<feature type="transmembrane region" description="Helical" evidence="1">
    <location>
        <begin position="264"/>
        <end position="288"/>
    </location>
</feature>
<feature type="transmembrane region" description="Helical" evidence="1">
    <location>
        <begin position="597"/>
        <end position="615"/>
    </location>
</feature>
<feature type="transmembrane region" description="Helical" evidence="1">
    <location>
        <begin position="494"/>
        <end position="518"/>
    </location>
</feature>
<dbReference type="STRING" id="690850.Desaf_3061"/>
<evidence type="ECO:0000259" key="3">
    <source>
        <dbReference type="Pfam" id="PF20581"/>
    </source>
</evidence>
<gene>
    <name evidence="4" type="ORF">Desaf_3061</name>
</gene>
<feature type="transmembrane region" description="Helical" evidence="1">
    <location>
        <begin position="164"/>
        <end position="185"/>
    </location>
</feature>
<dbReference type="Proteomes" id="UP000007844">
    <property type="component" value="Chromosome"/>
</dbReference>
<dbReference type="InterPro" id="IPR046712">
    <property type="entry name" value="DUF6785"/>
</dbReference>
<protein>
    <submittedName>
        <fullName evidence="4">Uncharacterized protein</fullName>
    </submittedName>
</protein>
<evidence type="ECO:0000256" key="1">
    <source>
        <dbReference type="SAM" id="Phobius"/>
    </source>
</evidence>
<feature type="transmembrane region" description="Helical" evidence="1">
    <location>
        <begin position="223"/>
        <end position="244"/>
    </location>
</feature>
<feature type="transmembrane region" description="Helical" evidence="1">
    <location>
        <begin position="438"/>
        <end position="462"/>
    </location>
</feature>
<feature type="transmembrane region" description="Helical" evidence="1">
    <location>
        <begin position="381"/>
        <end position="401"/>
    </location>
</feature>
<feature type="transmembrane region" description="Helical" evidence="1">
    <location>
        <begin position="68"/>
        <end position="89"/>
    </location>
</feature>
<dbReference type="EMBL" id="CP003221">
    <property type="protein sequence ID" value="EGJ51359.1"/>
    <property type="molecule type" value="Genomic_DNA"/>
</dbReference>
<reference evidence="4 5" key="1">
    <citation type="journal article" date="2011" name="J. Bacteriol.">
        <title>Genome sequence of the mercury-methylating and pleomorphic Desulfovibrio africanus Strain Walvis Bay.</title>
        <authorList>
            <person name="Brown S.D."/>
            <person name="Wall J.D."/>
            <person name="Kucken A.M."/>
            <person name="Gilmour C.C."/>
            <person name="Podar M."/>
            <person name="Brandt C.C."/>
            <person name="Teshima H."/>
            <person name="Detter J.C."/>
            <person name="Han C.S."/>
            <person name="Land M.L."/>
            <person name="Lucas S."/>
            <person name="Han J."/>
            <person name="Pennacchio L."/>
            <person name="Nolan M."/>
            <person name="Pitluck S."/>
            <person name="Woyke T."/>
            <person name="Goodwin L."/>
            <person name="Palumbo A.V."/>
            <person name="Elias D.A."/>
        </authorList>
    </citation>
    <scope>NUCLEOTIDE SEQUENCE [LARGE SCALE GENOMIC DNA]</scope>
    <source>
        <strain evidence="4 5">Walvis Bay</strain>
    </source>
</reference>
<feature type="transmembrane region" description="Helical" evidence="1">
    <location>
        <begin position="555"/>
        <end position="577"/>
    </location>
</feature>
<dbReference type="Pfam" id="PF20581">
    <property type="entry name" value="DUF6785"/>
    <property type="match status" value="1"/>
</dbReference>
<feature type="domain" description="DUF6784" evidence="2">
    <location>
        <begin position="558"/>
        <end position="656"/>
    </location>
</feature>
<keyword evidence="1" id="KW-1133">Transmembrane helix</keyword>
<feature type="transmembrane region" description="Helical" evidence="1">
    <location>
        <begin position="627"/>
        <end position="648"/>
    </location>
</feature>
<keyword evidence="5" id="KW-1185">Reference proteome</keyword>
<keyword evidence="1" id="KW-0472">Membrane</keyword>
<dbReference type="RefSeq" id="WP_014261005.1">
    <property type="nucleotide sequence ID" value="NC_016629.1"/>
</dbReference>
<feature type="transmembrane region" description="Helical" evidence="1">
    <location>
        <begin position="39"/>
        <end position="56"/>
    </location>
</feature>
<organism evidence="4 5">
    <name type="scientific">Desulfocurvibacter africanus subsp. africanus str. Walvis Bay</name>
    <dbReference type="NCBI Taxonomy" id="690850"/>
    <lineage>
        <taxon>Bacteria</taxon>
        <taxon>Pseudomonadati</taxon>
        <taxon>Thermodesulfobacteriota</taxon>
        <taxon>Desulfovibrionia</taxon>
        <taxon>Desulfovibrionales</taxon>
        <taxon>Desulfovibrionaceae</taxon>
        <taxon>Desulfocurvibacter</taxon>
    </lineage>
</organism>
<dbReference type="AlphaFoldDB" id="F3Z2M6"/>
<dbReference type="HOGENOM" id="CLU_405827_0_0_7"/>
<evidence type="ECO:0000259" key="2">
    <source>
        <dbReference type="Pfam" id="PF20580"/>
    </source>
</evidence>
<evidence type="ECO:0000313" key="4">
    <source>
        <dbReference type="EMBL" id="EGJ51359.1"/>
    </source>
</evidence>
<feature type="domain" description="DUF6785" evidence="3">
    <location>
        <begin position="7"/>
        <end position="522"/>
    </location>
</feature>
<feature type="transmembrane region" description="Helical" evidence="1">
    <location>
        <begin position="295"/>
        <end position="316"/>
    </location>
</feature>
<name>F3Z2M6_DESAF</name>
<dbReference type="Pfam" id="PF20580">
    <property type="entry name" value="DUF6784"/>
    <property type="match status" value="1"/>
</dbReference>
<evidence type="ECO:0000313" key="5">
    <source>
        <dbReference type="Proteomes" id="UP000007844"/>
    </source>
</evidence>
<feature type="transmembrane region" description="Helical" evidence="1">
    <location>
        <begin position="407"/>
        <end position="426"/>
    </location>
</feature>
<dbReference type="KEGG" id="daf:Desaf_3061"/>
<dbReference type="InterPro" id="IPR046711">
    <property type="entry name" value="DUF6784"/>
</dbReference>
<accession>F3Z2M6</accession>